<dbReference type="Proteomes" id="UP000018227">
    <property type="component" value="Unassembled WGS sequence"/>
</dbReference>
<proteinExistence type="predicted"/>
<dbReference type="AlphaFoldDB" id="V2Y0D4"/>
<evidence type="ECO:0000313" key="2">
    <source>
        <dbReference type="Proteomes" id="UP000018227"/>
    </source>
</evidence>
<organism evidence="1 2">
    <name type="scientific">Catonella morbi ATCC 51271</name>
    <dbReference type="NCBI Taxonomy" id="592026"/>
    <lineage>
        <taxon>Bacteria</taxon>
        <taxon>Bacillati</taxon>
        <taxon>Bacillota</taxon>
        <taxon>Clostridia</taxon>
        <taxon>Lachnospirales</taxon>
        <taxon>Lachnospiraceae</taxon>
        <taxon>Catonella</taxon>
    </lineage>
</organism>
<reference evidence="1 2" key="1">
    <citation type="submission" date="2013-06" db="EMBL/GenBank/DDBJ databases">
        <authorList>
            <person name="Weinstock G."/>
            <person name="Sodergren E."/>
            <person name="Clifton S."/>
            <person name="Fulton L."/>
            <person name="Fulton B."/>
            <person name="Courtney L."/>
            <person name="Fronick C."/>
            <person name="Harrison M."/>
            <person name="Strong C."/>
            <person name="Farmer C."/>
            <person name="Delahaunty K."/>
            <person name="Markovic C."/>
            <person name="Hall O."/>
            <person name="Minx P."/>
            <person name="Tomlinson C."/>
            <person name="Mitreva M."/>
            <person name="Nelson J."/>
            <person name="Hou S."/>
            <person name="Wollam A."/>
            <person name="Pepin K.H."/>
            <person name="Johnson M."/>
            <person name="Bhonagiri V."/>
            <person name="Nash W.E."/>
            <person name="Warren W."/>
            <person name="Chinwalla A."/>
            <person name="Mardis E.R."/>
            <person name="Wilson R.K."/>
        </authorList>
    </citation>
    <scope>NUCLEOTIDE SEQUENCE [LARGE SCALE GENOMIC DNA]</scope>
    <source>
        <strain evidence="1 2">ATCC 51271</strain>
    </source>
</reference>
<accession>V2Y0D4</accession>
<keyword evidence="2" id="KW-1185">Reference proteome</keyword>
<sequence length="39" mass="4762">MILSFLILTENDRKVRKQATFIDLYLQFLTRIFRQDLNS</sequence>
<dbReference type="HOGENOM" id="CLU_3306725_0_0_9"/>
<name>V2Y0D4_9FIRM</name>
<gene>
    <name evidence="1" type="ORF">GCWU0000282_002568</name>
</gene>
<protein>
    <submittedName>
        <fullName evidence="1">Uncharacterized protein</fullName>
    </submittedName>
</protein>
<evidence type="ECO:0000313" key="1">
    <source>
        <dbReference type="EMBL" id="ESL02433.1"/>
    </source>
</evidence>
<comment type="caution">
    <text evidence="1">The sequence shown here is derived from an EMBL/GenBank/DDBJ whole genome shotgun (WGS) entry which is preliminary data.</text>
</comment>
<dbReference type="EMBL" id="ACIL03000016">
    <property type="protein sequence ID" value="ESL02433.1"/>
    <property type="molecule type" value="Genomic_DNA"/>
</dbReference>